<dbReference type="GeneID" id="27663496"/>
<reference evidence="4 5" key="2">
    <citation type="journal article" date="2015" name="Eukaryot. Cell">
        <title>Asexual propagation of a virulent clone complex in a human and feline outbreak of sporotrichosis.</title>
        <authorList>
            <person name="Teixeira Mde M."/>
            <person name="Rodrigues A.M."/>
            <person name="Tsui C.K."/>
            <person name="de Almeida L.G."/>
            <person name="Van Diepeningen A.D."/>
            <person name="van den Ende B.G."/>
            <person name="Fernandes G.F."/>
            <person name="Kano R."/>
            <person name="Hamelin R.C."/>
            <person name="Lopes-Bezerra L.M."/>
            <person name="Vasconcelos A.T."/>
            <person name="de Hoog S."/>
            <person name="de Camargo Z.P."/>
            <person name="Felipe M.S."/>
        </authorList>
    </citation>
    <scope>NUCLEOTIDE SEQUENCE [LARGE SCALE GENOMIC DNA]</scope>
    <source>
        <strain evidence="4 5">1099-18</strain>
    </source>
</reference>
<organism evidence="4 5">
    <name type="scientific">Sporothrix schenckii 1099-18</name>
    <dbReference type="NCBI Taxonomy" id="1397361"/>
    <lineage>
        <taxon>Eukaryota</taxon>
        <taxon>Fungi</taxon>
        <taxon>Dikarya</taxon>
        <taxon>Ascomycota</taxon>
        <taxon>Pezizomycotina</taxon>
        <taxon>Sordariomycetes</taxon>
        <taxon>Sordariomycetidae</taxon>
        <taxon>Ophiostomatales</taxon>
        <taxon>Ophiostomataceae</taxon>
        <taxon>Sporothrix</taxon>
    </lineage>
</organism>
<dbReference type="Proteomes" id="UP000033710">
    <property type="component" value="Unassembled WGS sequence"/>
</dbReference>
<dbReference type="VEuPathDB" id="FungiDB:SPSK_01289"/>
<dbReference type="PANTHER" id="PTHR23310:SF62">
    <property type="entry name" value="ACYL-COA BINDING PROTEIN 1, ISOFORM A"/>
    <property type="match status" value="1"/>
</dbReference>
<dbReference type="PRINTS" id="PR00689">
    <property type="entry name" value="ACOABINDINGP"/>
</dbReference>
<dbReference type="GO" id="GO:0006631">
    <property type="term" value="P:fatty acid metabolic process"/>
    <property type="evidence" value="ECO:0007669"/>
    <property type="project" value="TreeGrafter"/>
</dbReference>
<dbReference type="RefSeq" id="XP_016584204.1">
    <property type="nucleotide sequence ID" value="XM_016728219.1"/>
</dbReference>
<dbReference type="EMBL" id="AXCR01000011">
    <property type="protein sequence ID" value="KJR81528.1"/>
    <property type="molecule type" value="Genomic_DNA"/>
</dbReference>
<reference evidence="4 5" key="1">
    <citation type="journal article" date="2014" name="BMC Genomics">
        <title>Comparative genomics of the major fungal agents of human and animal Sporotrichosis: Sporothrix schenckii and Sporothrix brasiliensis.</title>
        <authorList>
            <person name="Teixeira M.M."/>
            <person name="de Almeida L.G."/>
            <person name="Kubitschek-Barreira P."/>
            <person name="Alves F.L."/>
            <person name="Kioshima E.S."/>
            <person name="Abadio A.K."/>
            <person name="Fernandes L."/>
            <person name="Derengowski L.S."/>
            <person name="Ferreira K.S."/>
            <person name="Souza R.C."/>
            <person name="Ruiz J.C."/>
            <person name="de Andrade N.C."/>
            <person name="Paes H.C."/>
            <person name="Nicola A.M."/>
            <person name="Albuquerque P."/>
            <person name="Gerber A.L."/>
            <person name="Martins V.P."/>
            <person name="Peconick L.D."/>
            <person name="Neto A.V."/>
            <person name="Chaucanez C.B."/>
            <person name="Silva P.A."/>
            <person name="Cunha O.L."/>
            <person name="de Oliveira F.F."/>
            <person name="dos Santos T.C."/>
            <person name="Barros A.L."/>
            <person name="Soares M.A."/>
            <person name="de Oliveira L.M."/>
            <person name="Marini M.M."/>
            <person name="Villalobos-Duno H."/>
            <person name="Cunha M.M."/>
            <person name="de Hoog S."/>
            <person name="da Silveira J.F."/>
            <person name="Henrissat B."/>
            <person name="Nino-Vega G.A."/>
            <person name="Cisalpino P.S."/>
            <person name="Mora-Montes H.M."/>
            <person name="Almeida S.R."/>
            <person name="Stajich J.E."/>
            <person name="Lopes-Bezerra L.M."/>
            <person name="Vasconcelos A.T."/>
            <person name="Felipe M.S."/>
        </authorList>
    </citation>
    <scope>NUCLEOTIDE SEQUENCE [LARGE SCALE GENOMIC DNA]</scope>
    <source>
        <strain evidence="4 5">1099-18</strain>
    </source>
</reference>
<dbReference type="Gene3D" id="1.20.80.10">
    <property type="match status" value="1"/>
</dbReference>
<comment type="similarity">
    <text evidence="1">Belongs to the ACBP family.</text>
</comment>
<dbReference type="InterPro" id="IPR035984">
    <property type="entry name" value="Acyl-CoA-binding_sf"/>
</dbReference>
<feature type="domain" description="ACB" evidence="3">
    <location>
        <begin position="2"/>
        <end position="89"/>
    </location>
</feature>
<keyword evidence="2" id="KW-0446">Lipid-binding</keyword>
<dbReference type="PANTHER" id="PTHR23310">
    <property type="entry name" value="ACYL-COA-BINDING PROTEIN, ACBP"/>
    <property type="match status" value="1"/>
</dbReference>
<accession>A0A0F2LVQ3</accession>
<proteinExistence type="inferred from homology"/>
<dbReference type="InterPro" id="IPR014352">
    <property type="entry name" value="FERM/acyl-CoA-bd_prot_sf"/>
</dbReference>
<protein>
    <submittedName>
        <fullName evidence="4">Diazepam-binding protein inhibitor (GABA receptor modulator, acyl-CoA-binding protein)</fullName>
    </submittedName>
</protein>
<dbReference type="SUPFAM" id="SSF47027">
    <property type="entry name" value="Acyl-CoA binding protein"/>
    <property type="match status" value="1"/>
</dbReference>
<comment type="caution">
    <text evidence="4">The sequence shown here is derived from an EMBL/GenBank/DDBJ whole genome shotgun (WGS) entry which is preliminary data.</text>
</comment>
<evidence type="ECO:0000256" key="1">
    <source>
        <dbReference type="ARBA" id="ARBA00005567"/>
    </source>
</evidence>
<dbReference type="InterPro" id="IPR000582">
    <property type="entry name" value="Acyl-CoA-binding_protein"/>
</dbReference>
<evidence type="ECO:0000313" key="4">
    <source>
        <dbReference type="EMBL" id="KJR81528.1"/>
    </source>
</evidence>
<dbReference type="AlphaFoldDB" id="A0A0F2LVQ3"/>
<dbReference type="KEGG" id="ssck:SPSK_01289"/>
<gene>
    <name evidence="4" type="ORF">SPSK_01289</name>
</gene>
<evidence type="ECO:0000259" key="3">
    <source>
        <dbReference type="PROSITE" id="PS51228"/>
    </source>
</evidence>
<keyword evidence="4" id="KW-0675">Receptor</keyword>
<sequence>MSAAAFEQATQDILKLTKPVEDTVQLQIYALYKIARNEDISKSKPGMFDIKAKYKKNAWQASLDRGVTPEQAQKEYTETIEKLKVTHGYDPNKVPEKVRA</sequence>
<name>A0A0F2LVQ3_SPOSC</name>
<dbReference type="PROSITE" id="PS51228">
    <property type="entry name" value="ACB_2"/>
    <property type="match status" value="1"/>
</dbReference>
<dbReference type="GO" id="GO:0000062">
    <property type="term" value="F:fatty-acyl-CoA binding"/>
    <property type="evidence" value="ECO:0007669"/>
    <property type="project" value="InterPro"/>
</dbReference>
<evidence type="ECO:0000256" key="2">
    <source>
        <dbReference type="ARBA" id="ARBA00023121"/>
    </source>
</evidence>
<evidence type="ECO:0000313" key="5">
    <source>
        <dbReference type="Proteomes" id="UP000033710"/>
    </source>
</evidence>
<dbReference type="Pfam" id="PF00887">
    <property type="entry name" value="ACBP"/>
    <property type="match status" value="1"/>
</dbReference>
<dbReference type="OrthoDB" id="346910at2759"/>